<name>A0A7S2UJJ2_9STRA</name>
<evidence type="ECO:0000256" key="3">
    <source>
        <dbReference type="ARBA" id="ARBA00022692"/>
    </source>
</evidence>
<evidence type="ECO:0000256" key="6">
    <source>
        <dbReference type="ARBA" id="ARBA00023002"/>
    </source>
</evidence>
<dbReference type="GO" id="GO:0006636">
    <property type="term" value="P:unsaturated fatty acid biosynthetic process"/>
    <property type="evidence" value="ECO:0007669"/>
    <property type="project" value="TreeGrafter"/>
</dbReference>
<dbReference type="GO" id="GO:0004768">
    <property type="term" value="F:stearoyl-CoA 9-desaturase activity"/>
    <property type="evidence" value="ECO:0007669"/>
    <property type="project" value="TreeGrafter"/>
</dbReference>
<dbReference type="PANTHER" id="PTHR11351:SF101">
    <property type="entry name" value="FATTY ACID DESATURASE DOMAIN-CONTAINING PROTEIN"/>
    <property type="match status" value="1"/>
</dbReference>
<evidence type="ECO:0000256" key="7">
    <source>
        <dbReference type="ARBA" id="ARBA00023098"/>
    </source>
</evidence>
<dbReference type="InterPro" id="IPR015876">
    <property type="entry name" value="Acyl-CoA_DS"/>
</dbReference>
<evidence type="ECO:0000256" key="1">
    <source>
        <dbReference type="ARBA" id="ARBA00004141"/>
    </source>
</evidence>
<accession>A0A7S2UJJ2</accession>
<evidence type="ECO:0000256" key="4">
    <source>
        <dbReference type="ARBA" id="ARBA00022832"/>
    </source>
</evidence>
<evidence type="ECO:0008006" key="10">
    <source>
        <dbReference type="Google" id="ProtNLM"/>
    </source>
</evidence>
<gene>
    <name evidence="9" type="ORF">ASEP1449_LOCUS13646</name>
</gene>
<evidence type="ECO:0000256" key="2">
    <source>
        <dbReference type="ARBA" id="ARBA00009295"/>
    </source>
</evidence>
<proteinExistence type="inferred from homology"/>
<comment type="similarity">
    <text evidence="2">Belongs to the fatty acid desaturase type 1 family.</text>
</comment>
<keyword evidence="3" id="KW-0812">Transmembrane</keyword>
<evidence type="ECO:0000313" key="9">
    <source>
        <dbReference type="EMBL" id="CAD9821812.1"/>
    </source>
</evidence>
<reference evidence="9" key="1">
    <citation type="submission" date="2021-01" db="EMBL/GenBank/DDBJ databases">
        <authorList>
            <person name="Corre E."/>
            <person name="Pelletier E."/>
            <person name="Niang G."/>
            <person name="Scheremetjew M."/>
            <person name="Finn R."/>
            <person name="Kale V."/>
            <person name="Holt S."/>
            <person name="Cochrane G."/>
            <person name="Meng A."/>
            <person name="Brown T."/>
            <person name="Cohen L."/>
        </authorList>
    </citation>
    <scope>NUCLEOTIDE SEQUENCE</scope>
    <source>
        <strain evidence="9">CCMP2084</strain>
    </source>
</reference>
<keyword evidence="5" id="KW-1133">Transmembrane helix</keyword>
<sequence length="109" mass="12267">MSVCLHRYAAHAAFKCGPMTNLFMNALGCLANQGGPIWWASQHRCHHKYCDVPRDPHSALLDGTQAAYGFFEKHIEVVEEFAPRHLESTVLRVLDTYLVVVARLGRTIC</sequence>
<keyword evidence="8" id="KW-0472">Membrane</keyword>
<organism evidence="9">
    <name type="scientific">Attheya septentrionalis</name>
    <dbReference type="NCBI Taxonomy" id="420275"/>
    <lineage>
        <taxon>Eukaryota</taxon>
        <taxon>Sar</taxon>
        <taxon>Stramenopiles</taxon>
        <taxon>Ochrophyta</taxon>
        <taxon>Bacillariophyta</taxon>
        <taxon>Coscinodiscophyceae</taxon>
        <taxon>Chaetocerotophycidae</taxon>
        <taxon>Chaetocerotales</taxon>
        <taxon>Attheyaceae</taxon>
        <taxon>Attheya</taxon>
    </lineage>
</organism>
<keyword evidence="7" id="KW-0443">Lipid metabolism</keyword>
<dbReference type="AlphaFoldDB" id="A0A7S2UJJ2"/>
<evidence type="ECO:0000256" key="5">
    <source>
        <dbReference type="ARBA" id="ARBA00022989"/>
    </source>
</evidence>
<keyword evidence="4" id="KW-0276">Fatty acid metabolism</keyword>
<comment type="subcellular location">
    <subcellularLocation>
        <location evidence="1">Membrane</location>
        <topology evidence="1">Multi-pass membrane protein</topology>
    </subcellularLocation>
</comment>
<dbReference type="GO" id="GO:0005506">
    <property type="term" value="F:iron ion binding"/>
    <property type="evidence" value="ECO:0007669"/>
    <property type="project" value="TreeGrafter"/>
</dbReference>
<evidence type="ECO:0000256" key="8">
    <source>
        <dbReference type="ARBA" id="ARBA00023136"/>
    </source>
</evidence>
<protein>
    <recommendedName>
        <fullName evidence="10">Fatty acid desaturase domain-containing protein</fullName>
    </recommendedName>
</protein>
<dbReference type="PANTHER" id="PTHR11351">
    <property type="entry name" value="ACYL-COA DESATURASE"/>
    <property type="match status" value="1"/>
</dbReference>
<keyword evidence="6" id="KW-0560">Oxidoreductase</keyword>
<dbReference type="GO" id="GO:0005789">
    <property type="term" value="C:endoplasmic reticulum membrane"/>
    <property type="evidence" value="ECO:0007669"/>
    <property type="project" value="TreeGrafter"/>
</dbReference>
<dbReference type="EMBL" id="HBHQ01020270">
    <property type="protein sequence ID" value="CAD9821812.1"/>
    <property type="molecule type" value="Transcribed_RNA"/>
</dbReference>